<protein>
    <recommendedName>
        <fullName evidence="3">FAD-binding PCMH-type domain-containing protein</fullName>
    </recommendedName>
</protein>
<name>A0A9P7S5X5_9AGAR</name>
<dbReference type="PANTHER" id="PTHR13878">
    <property type="entry name" value="GULONOLACTONE OXIDASE"/>
    <property type="match status" value="1"/>
</dbReference>
<comment type="caution">
    <text evidence="4">The sequence shown here is derived from an EMBL/GenBank/DDBJ whole genome shotgun (WGS) entry which is preliminary data.</text>
</comment>
<dbReference type="Pfam" id="PF08031">
    <property type="entry name" value="BBE"/>
    <property type="match status" value="1"/>
</dbReference>
<dbReference type="GO" id="GO:0016491">
    <property type="term" value="F:oxidoreductase activity"/>
    <property type="evidence" value="ECO:0007669"/>
    <property type="project" value="UniProtKB-KW"/>
</dbReference>
<evidence type="ECO:0000256" key="1">
    <source>
        <dbReference type="ARBA" id="ARBA00005466"/>
    </source>
</evidence>
<dbReference type="PANTHER" id="PTHR13878:SF91">
    <property type="entry name" value="FAD BINDING DOMAIN PROTEIN (AFU_ORTHOLOGUE AFUA_6G12070)-RELATED"/>
    <property type="match status" value="1"/>
</dbReference>
<comment type="similarity">
    <text evidence="1">Belongs to the oxygen-dependent FAD-linked oxidoreductase family.</text>
</comment>
<dbReference type="Proteomes" id="UP001049176">
    <property type="component" value="Chromosome 3"/>
</dbReference>
<reference evidence="4" key="1">
    <citation type="journal article" date="2021" name="Genome Biol. Evol.">
        <title>The assembled and annotated genome of the fairy-ring fungus Marasmius oreades.</title>
        <authorList>
            <person name="Hiltunen M."/>
            <person name="Ament-Velasquez S.L."/>
            <person name="Johannesson H."/>
        </authorList>
    </citation>
    <scope>NUCLEOTIDE SEQUENCE</scope>
    <source>
        <strain evidence="4">03SP1</strain>
    </source>
</reference>
<dbReference type="InterPro" id="IPR006094">
    <property type="entry name" value="Oxid_FAD_bind_N"/>
</dbReference>
<sequence length="618" mass="66638">MLRMSYLHGARTFGQLKPAAHRFQVFIDDIMLGYALQTLPTAVKMRSYLLSCSYFASLAPFVASLTSRGNECRCLYGDACWPNDSDFASLSARVSQSLIHPLPPAAVCYPVGNPSGNCTDVQLHTTDGNWRSDQPGSMQNTNFETFIFPNDTISACYLNTTLGVPCTQGSVPPVGVDARTVEDVQAAVQFAANHNLRLVVKNTGHDFLGRSTARNAFLLWTHHLKNITYDGAFVPVGGPKDKTYKALTVEAGVQWHEAYDAAEQNGRFVVGGISAGGSVGAAGGWIQGGGHSAWSPSYGLGVDNALQFTAVVASGEHLIANAHTNTDLFWALRGGGGGTYGVVTSVTYLTHDPAPVVGLFISSNFSSTEVARSVLSEYFKLQPTLADARWGGYSFLSSTSLLSILIAPNTDWAFANATVAPFINFTFNMSADTSFESFPFPSFYNLYTLVLADGTQNGFNQEIASRLIPRSVYETRYEKIADAVIAFNGTLNFNQVAGGVVSSVNPDSVGVNPAWRDGLALGIGGGGWKEGATVAEIQAQKQRAKDCLSILENLHPGGGTYFNEASLYESNPAHTFFGNHYSRLLAIKDHYDPRGLFVVAEGVGSERWDESLNCRKRH</sequence>
<dbReference type="Pfam" id="PF01565">
    <property type="entry name" value="FAD_binding_4"/>
    <property type="match status" value="1"/>
</dbReference>
<feature type="domain" description="FAD-binding PCMH-type" evidence="3">
    <location>
        <begin position="168"/>
        <end position="353"/>
    </location>
</feature>
<organism evidence="4 5">
    <name type="scientific">Marasmius oreades</name>
    <name type="common">fairy-ring Marasmius</name>
    <dbReference type="NCBI Taxonomy" id="181124"/>
    <lineage>
        <taxon>Eukaryota</taxon>
        <taxon>Fungi</taxon>
        <taxon>Dikarya</taxon>
        <taxon>Basidiomycota</taxon>
        <taxon>Agaricomycotina</taxon>
        <taxon>Agaricomycetes</taxon>
        <taxon>Agaricomycetidae</taxon>
        <taxon>Agaricales</taxon>
        <taxon>Marasmiineae</taxon>
        <taxon>Marasmiaceae</taxon>
        <taxon>Marasmius</taxon>
    </lineage>
</organism>
<dbReference type="SUPFAM" id="SSF56176">
    <property type="entry name" value="FAD-binding/transporter-associated domain-like"/>
    <property type="match status" value="1"/>
</dbReference>
<dbReference type="InterPro" id="IPR036318">
    <property type="entry name" value="FAD-bd_PCMH-like_sf"/>
</dbReference>
<dbReference type="RefSeq" id="XP_043012238.1">
    <property type="nucleotide sequence ID" value="XM_043151145.1"/>
</dbReference>
<dbReference type="InterPro" id="IPR050432">
    <property type="entry name" value="FAD-linked_Oxidoreductases_BP"/>
</dbReference>
<gene>
    <name evidence="4" type="ORF">E1B28_006473</name>
</gene>
<dbReference type="GO" id="GO:0071949">
    <property type="term" value="F:FAD binding"/>
    <property type="evidence" value="ECO:0007669"/>
    <property type="project" value="InterPro"/>
</dbReference>
<proteinExistence type="inferred from homology"/>
<dbReference type="EMBL" id="CM032183">
    <property type="protein sequence ID" value="KAG7095768.1"/>
    <property type="molecule type" value="Genomic_DNA"/>
</dbReference>
<accession>A0A9P7S5X5</accession>
<evidence type="ECO:0000313" key="4">
    <source>
        <dbReference type="EMBL" id="KAG7095768.1"/>
    </source>
</evidence>
<keyword evidence="2" id="KW-0560">Oxidoreductase</keyword>
<dbReference type="InterPro" id="IPR012951">
    <property type="entry name" value="BBE"/>
</dbReference>
<dbReference type="AlphaFoldDB" id="A0A9P7S5X5"/>
<dbReference type="PROSITE" id="PS51387">
    <property type="entry name" value="FAD_PCMH"/>
    <property type="match status" value="1"/>
</dbReference>
<dbReference type="KEGG" id="more:E1B28_006473"/>
<dbReference type="OrthoDB" id="9983560at2759"/>
<dbReference type="Gene3D" id="3.30.465.10">
    <property type="match status" value="1"/>
</dbReference>
<evidence type="ECO:0000313" key="5">
    <source>
        <dbReference type="Proteomes" id="UP001049176"/>
    </source>
</evidence>
<dbReference type="InterPro" id="IPR016166">
    <property type="entry name" value="FAD-bd_PCMH"/>
</dbReference>
<evidence type="ECO:0000256" key="2">
    <source>
        <dbReference type="ARBA" id="ARBA00023002"/>
    </source>
</evidence>
<dbReference type="GeneID" id="66075549"/>
<dbReference type="InterPro" id="IPR016169">
    <property type="entry name" value="FAD-bd_PCMH_sub2"/>
</dbReference>
<evidence type="ECO:0000259" key="3">
    <source>
        <dbReference type="PROSITE" id="PS51387"/>
    </source>
</evidence>
<keyword evidence="5" id="KW-1185">Reference proteome</keyword>